<evidence type="ECO:0000313" key="4">
    <source>
        <dbReference type="Proteomes" id="UP001457661"/>
    </source>
</evidence>
<dbReference type="SUPFAM" id="SSF52540">
    <property type="entry name" value="P-loop containing nucleoside triphosphate hydrolases"/>
    <property type="match status" value="1"/>
</dbReference>
<dbReference type="Gene3D" id="3.40.50.300">
    <property type="entry name" value="P-loop containing nucleotide triphosphate hydrolases"/>
    <property type="match status" value="1"/>
</dbReference>
<dbReference type="RefSeq" id="WP_342880271.1">
    <property type="nucleotide sequence ID" value="NZ_JBBMQX010000018.1"/>
</dbReference>
<dbReference type="EMBL" id="JBBMQX010000018">
    <property type="protein sequence ID" value="MEM5534373.1"/>
    <property type="molecule type" value="Genomic_DNA"/>
</dbReference>
<dbReference type="Pfam" id="PF07728">
    <property type="entry name" value="AAA_5"/>
    <property type="match status" value="1"/>
</dbReference>
<keyword evidence="4" id="KW-1185">Reference proteome</keyword>
<dbReference type="PANTHER" id="PTHR37291:SF1">
    <property type="entry name" value="TYPE IV METHYL-DIRECTED RESTRICTION ENZYME ECOKMCRB SUBUNIT"/>
    <property type="match status" value="1"/>
</dbReference>
<dbReference type="Proteomes" id="UP001457661">
    <property type="component" value="Unassembled WGS sequence"/>
</dbReference>
<name>A0ABU9TKZ9_9GAMM</name>
<protein>
    <submittedName>
        <fullName evidence="3">AAA family ATPase</fullName>
    </submittedName>
</protein>
<gene>
    <name evidence="3" type="ORF">WNY57_18210</name>
</gene>
<accession>A0ABU9TKZ9</accession>
<comment type="caution">
    <text evidence="3">The sequence shown here is derived from an EMBL/GenBank/DDBJ whole genome shotgun (WGS) entry which is preliminary data.</text>
</comment>
<reference evidence="3 4" key="1">
    <citation type="submission" date="2024-03" db="EMBL/GenBank/DDBJ databases">
        <title>Community enrichment and isolation of bacterial strains for fucoidan degradation.</title>
        <authorList>
            <person name="Sichert A."/>
        </authorList>
    </citation>
    <scope>NUCLEOTIDE SEQUENCE [LARGE SCALE GENOMIC DNA]</scope>
    <source>
        <strain evidence="3 4">AS26</strain>
    </source>
</reference>
<feature type="region of interest" description="Disordered" evidence="1">
    <location>
        <begin position="120"/>
        <end position="143"/>
    </location>
</feature>
<dbReference type="InterPro" id="IPR011704">
    <property type="entry name" value="ATPase_dyneun-rel_AAA"/>
</dbReference>
<feature type="compositionally biased region" description="Acidic residues" evidence="1">
    <location>
        <begin position="133"/>
        <end position="143"/>
    </location>
</feature>
<evidence type="ECO:0000256" key="1">
    <source>
        <dbReference type="SAM" id="MobiDB-lite"/>
    </source>
</evidence>
<dbReference type="PANTHER" id="PTHR37291">
    <property type="entry name" value="5-METHYLCYTOSINE-SPECIFIC RESTRICTION ENZYME B"/>
    <property type="match status" value="1"/>
</dbReference>
<evidence type="ECO:0000313" key="3">
    <source>
        <dbReference type="EMBL" id="MEM5534373.1"/>
    </source>
</evidence>
<organism evidence="3 4">
    <name type="scientific">Pseudoalteromonas arctica</name>
    <dbReference type="NCBI Taxonomy" id="394751"/>
    <lineage>
        <taxon>Bacteria</taxon>
        <taxon>Pseudomonadati</taxon>
        <taxon>Pseudomonadota</taxon>
        <taxon>Gammaproteobacteria</taxon>
        <taxon>Alteromonadales</taxon>
        <taxon>Pseudoalteromonadaceae</taxon>
        <taxon>Pseudoalteromonas</taxon>
    </lineage>
</organism>
<feature type="domain" description="ATPase dynein-related AAA" evidence="2">
    <location>
        <begin position="445"/>
        <end position="524"/>
    </location>
</feature>
<dbReference type="InterPro" id="IPR052934">
    <property type="entry name" value="Methyl-DNA_Rec/Restrict_Enz"/>
</dbReference>
<dbReference type="InterPro" id="IPR027417">
    <property type="entry name" value="P-loop_NTPase"/>
</dbReference>
<sequence>MEFEEFLITYMDERNTVFLESRSSKQQRLFTEVYSLIRQYFPQCDCYTTHNTKEKKRYFRFGVKDLSLKQGIPRITVSFFSDAVRVSLNSKFFKEKKRIELTSIEKLSPFLDNIKEQLNSEMNGGQRNPIDYSQDEETTEQDTTEQFIINDSSEFEISASPLNQILYGPPGTGKTYHTVQAAVKAAEPSKYAEIKIDENLGATELQRSQLTELYKQLCDEGRVRFVTFHQSYGYEEFVEGVKARETESGDLTYVTESGIFKSLSDKASEPFVSEDSEINRDGRVWKLSIEGTHENPAKSHCLKNNIGAIGWKHTGDLAGGNRNDYYKSQGKNNQNSLRYFSQEAKPGDLVLCINSNSSVEAIGVITGEYLYNPKGLPTRDDFCHQLPIKWLAKDFSVDFKVLNDNKQFNLPTFYPLSRLNVSNTISHLLENDVEVSTTKIQTNPSNYVLIIDEINRGNISKIFGELITLIEPSKRSGNNKEALFATLPYSGSRFSVPDNLYIIGTMNTADRSLAMMDTALRRRFDFIEMMPQPELFKDKVVKGIHLEQLLKTMNKRIEVLYDREHTLGHAFLIPVLNALNSDDNAEEKAFSELKNTFKNKIIPLLEEYFFEDWNKIRLVLGDNRKEKSELKQYIFVESKSEKYNEIFGENHGLETYEDTKTTYTLADFNAQYSVWNSPKAYQAIYDDTLLKSLANTNDDAGEVPSSSDQ</sequence>
<evidence type="ECO:0000259" key="2">
    <source>
        <dbReference type="Pfam" id="PF07728"/>
    </source>
</evidence>
<proteinExistence type="predicted"/>